<keyword evidence="2" id="KW-0732">Signal</keyword>
<dbReference type="GO" id="GO:0008233">
    <property type="term" value="F:peptidase activity"/>
    <property type="evidence" value="ECO:0007669"/>
    <property type="project" value="UniProtKB-KW"/>
</dbReference>
<evidence type="ECO:0000313" key="4">
    <source>
        <dbReference type="Proteomes" id="UP000033070"/>
    </source>
</evidence>
<dbReference type="SUPFAM" id="SSF48452">
    <property type="entry name" value="TPR-like"/>
    <property type="match status" value="1"/>
</dbReference>
<sequence length="229" mass="25457">MRHLAKLLSIGICALAMTPTPIAASERASIHIERRPSSLVLHTRLSSAWQTWHQGDLASAQRQYLDVLHTEPRNRDALLGLAAIALQQNDDRLASNYFGRTLALDPRDPIAHSGLTLIGNDESAESPLKLLLEQHPDSAALYFALGKLYGEQSRWSEARDAFKHAHRLAPDEAAPLLDLAICLDHLNQPRAATENYLRALQLDKSGNTFNHGAITLRLQQLNPERHDSH</sequence>
<protein>
    <submittedName>
        <fullName evidence="3">Beta-barrel assembly-enhancing protease</fullName>
    </submittedName>
</protein>
<keyword evidence="3" id="KW-0378">Hydrolase</keyword>
<feature type="repeat" description="TPR" evidence="1">
    <location>
        <begin position="75"/>
        <end position="108"/>
    </location>
</feature>
<dbReference type="STRING" id="1188319.OYT1_00296"/>
<dbReference type="KEGG" id="fam:OYT1_ch0456"/>
<reference evidence="3 4" key="1">
    <citation type="submission" date="2018-06" db="EMBL/GenBank/DDBJ databases">
        <title>OYT1 Genome Sequencing.</title>
        <authorList>
            <person name="Kato S."/>
            <person name="Itoh T."/>
            <person name="Ohkuma M."/>
        </authorList>
    </citation>
    <scope>NUCLEOTIDE SEQUENCE [LARGE SCALE GENOMIC DNA]</scope>
    <source>
        <strain evidence="3 4">OYT1</strain>
    </source>
</reference>
<gene>
    <name evidence="3" type="ORF">OYT1_ch0456</name>
</gene>
<accession>A0A2Z6G9K6</accession>
<dbReference type="PROSITE" id="PS50005">
    <property type="entry name" value="TPR"/>
    <property type="match status" value="2"/>
</dbReference>
<dbReference type="Pfam" id="PF14559">
    <property type="entry name" value="TPR_19"/>
    <property type="match status" value="1"/>
</dbReference>
<dbReference type="AlphaFoldDB" id="A0A2Z6G9K6"/>
<feature type="chain" id="PRO_5017251327" evidence="2">
    <location>
        <begin position="24"/>
        <end position="229"/>
    </location>
</feature>
<dbReference type="PANTHER" id="PTHR12558:SF13">
    <property type="entry name" value="CELL DIVISION CYCLE PROTEIN 27 HOMOLOG"/>
    <property type="match status" value="1"/>
</dbReference>
<dbReference type="PANTHER" id="PTHR12558">
    <property type="entry name" value="CELL DIVISION CYCLE 16,23,27"/>
    <property type="match status" value="1"/>
</dbReference>
<dbReference type="Pfam" id="PF13432">
    <property type="entry name" value="TPR_16"/>
    <property type="match status" value="1"/>
</dbReference>
<organism evidence="3 4">
    <name type="scientific">Ferriphaselus amnicola</name>
    <dbReference type="NCBI Taxonomy" id="1188319"/>
    <lineage>
        <taxon>Bacteria</taxon>
        <taxon>Pseudomonadati</taxon>
        <taxon>Pseudomonadota</taxon>
        <taxon>Betaproteobacteria</taxon>
        <taxon>Nitrosomonadales</taxon>
        <taxon>Gallionellaceae</taxon>
        <taxon>Ferriphaselus</taxon>
    </lineage>
</organism>
<feature type="repeat" description="TPR" evidence="1">
    <location>
        <begin position="139"/>
        <end position="172"/>
    </location>
</feature>
<dbReference type="SMART" id="SM00028">
    <property type="entry name" value="TPR"/>
    <property type="match status" value="3"/>
</dbReference>
<keyword evidence="1" id="KW-0802">TPR repeat</keyword>
<dbReference type="InterPro" id="IPR011990">
    <property type="entry name" value="TPR-like_helical_dom_sf"/>
</dbReference>
<dbReference type="Proteomes" id="UP000033070">
    <property type="component" value="Chromosome"/>
</dbReference>
<evidence type="ECO:0000256" key="2">
    <source>
        <dbReference type="SAM" id="SignalP"/>
    </source>
</evidence>
<dbReference type="Gene3D" id="1.25.40.10">
    <property type="entry name" value="Tetratricopeptide repeat domain"/>
    <property type="match status" value="2"/>
</dbReference>
<feature type="signal peptide" evidence="2">
    <location>
        <begin position="1"/>
        <end position="23"/>
    </location>
</feature>
<evidence type="ECO:0000313" key="3">
    <source>
        <dbReference type="EMBL" id="BBE50029.1"/>
    </source>
</evidence>
<dbReference type="InterPro" id="IPR019734">
    <property type="entry name" value="TPR_rpt"/>
</dbReference>
<name>A0A2Z6G9K6_9PROT</name>
<keyword evidence="3" id="KW-0645">Protease</keyword>
<keyword evidence="4" id="KW-1185">Reference proteome</keyword>
<dbReference type="EMBL" id="AP018738">
    <property type="protein sequence ID" value="BBE50029.1"/>
    <property type="molecule type" value="Genomic_DNA"/>
</dbReference>
<proteinExistence type="predicted"/>
<evidence type="ECO:0000256" key="1">
    <source>
        <dbReference type="PROSITE-ProRule" id="PRU00339"/>
    </source>
</evidence>
<dbReference type="GO" id="GO:0006508">
    <property type="term" value="P:proteolysis"/>
    <property type="evidence" value="ECO:0007669"/>
    <property type="project" value="UniProtKB-KW"/>
</dbReference>